<dbReference type="Gene3D" id="1.10.357.40">
    <property type="entry name" value="YbiA-like"/>
    <property type="match status" value="1"/>
</dbReference>
<proteinExistence type="predicted"/>
<evidence type="ECO:0000313" key="3">
    <source>
        <dbReference type="Proteomes" id="UP001608902"/>
    </source>
</evidence>
<comment type="caution">
    <text evidence="2">The sequence shown here is derived from an EMBL/GenBank/DDBJ whole genome shotgun (WGS) entry which is preliminary data.</text>
</comment>
<dbReference type="InterPro" id="IPR012816">
    <property type="entry name" value="NADAR"/>
</dbReference>
<organism evidence="2 3">
    <name type="scientific">Gnathostoma spinigerum</name>
    <dbReference type="NCBI Taxonomy" id="75299"/>
    <lineage>
        <taxon>Eukaryota</taxon>
        <taxon>Metazoa</taxon>
        <taxon>Ecdysozoa</taxon>
        <taxon>Nematoda</taxon>
        <taxon>Chromadorea</taxon>
        <taxon>Rhabditida</taxon>
        <taxon>Spirurina</taxon>
        <taxon>Gnathostomatomorpha</taxon>
        <taxon>Gnathostomatoidea</taxon>
        <taxon>Gnathostomatidae</taxon>
        <taxon>Gnathostoma</taxon>
    </lineage>
</organism>
<dbReference type="EMBL" id="JBGFUD010002109">
    <property type="protein sequence ID" value="MFH4977172.1"/>
    <property type="molecule type" value="Genomic_DNA"/>
</dbReference>
<dbReference type="Pfam" id="PF08719">
    <property type="entry name" value="NADAR"/>
    <property type="match status" value="1"/>
</dbReference>
<dbReference type="AlphaFoldDB" id="A0ABD6ED28"/>
<feature type="domain" description="NADAR" evidence="1">
    <location>
        <begin position="112"/>
        <end position="286"/>
    </location>
</feature>
<accession>A0ABD6ED28</accession>
<keyword evidence="3" id="KW-1185">Reference proteome</keyword>
<gene>
    <name evidence="2" type="ORF">AB6A40_003881</name>
</gene>
<dbReference type="InterPro" id="IPR037238">
    <property type="entry name" value="YbiA-like_sf"/>
</dbReference>
<evidence type="ECO:0000259" key="1">
    <source>
        <dbReference type="Pfam" id="PF08719"/>
    </source>
</evidence>
<evidence type="ECO:0000313" key="2">
    <source>
        <dbReference type="EMBL" id="MFH4977172.1"/>
    </source>
</evidence>
<dbReference type="Proteomes" id="UP001608902">
    <property type="component" value="Unassembled WGS sequence"/>
</dbReference>
<dbReference type="CDD" id="cd15457">
    <property type="entry name" value="NADAR"/>
    <property type="match status" value="1"/>
</dbReference>
<protein>
    <recommendedName>
        <fullName evidence="1">NADAR domain-containing protein</fullName>
    </recommendedName>
</protein>
<name>A0ABD6ED28_9BILA</name>
<sequence length="336" mass="37907">MSTPVSIKQMEQAREKAARRHRVFDGGLMPLSQPFSYYPTYNFRSTRYNVDFTKDKAGGSQYTSFEGSRRDGDSRRVARSLIRPSVEDVPLDVETDDYRVDPTKVICFSGKDNFLCNLYHAPMTIDGHEYSSVEHYYQACKAYTLGGSQAASRLRGIDDSGNVKTVTRRLLRDAGVTNEQVVEWKRSHAPVLLHHAITHKYVQNPELRSKLMETGDALLAQAYDLENIFATGCSEEAVIDWAKANKGLILKVPVKLDSKTMKYIPLVGEGKNVLGFIIMRVRDELRDLQEAKPESSRPTVVAAMQALQLDSTSKPEGDKIRRSPYRYPLFDIVSGE</sequence>
<dbReference type="SUPFAM" id="SSF143990">
    <property type="entry name" value="YbiA-like"/>
    <property type="match status" value="1"/>
</dbReference>
<reference evidence="2 3" key="1">
    <citation type="submission" date="2024-08" db="EMBL/GenBank/DDBJ databases">
        <title>Gnathostoma spinigerum genome.</title>
        <authorList>
            <person name="Gonzalez-Bertolin B."/>
            <person name="Monzon S."/>
            <person name="Zaballos A."/>
            <person name="Jimenez P."/>
            <person name="Dekumyoy P."/>
            <person name="Varona S."/>
            <person name="Cuesta I."/>
            <person name="Sumanam S."/>
            <person name="Adisakwattana P."/>
            <person name="Gasser R.B."/>
            <person name="Hernandez-Gonzalez A."/>
            <person name="Young N.D."/>
            <person name="Perteguer M.J."/>
        </authorList>
    </citation>
    <scope>NUCLEOTIDE SEQUENCE [LARGE SCALE GENOMIC DNA]</scope>
    <source>
        <strain evidence="2">AL3</strain>
        <tissue evidence="2">Liver</tissue>
    </source>
</reference>